<comment type="caution">
    <text evidence="2">The sequence shown here is derived from an EMBL/GenBank/DDBJ whole genome shotgun (WGS) entry which is preliminary data.</text>
</comment>
<proteinExistence type="predicted"/>
<dbReference type="Proteomes" id="UP000709295">
    <property type="component" value="Unassembled WGS sequence"/>
</dbReference>
<feature type="compositionally biased region" description="Basic and acidic residues" evidence="1">
    <location>
        <begin position="39"/>
        <end position="49"/>
    </location>
</feature>
<reference evidence="2" key="1">
    <citation type="submission" date="2021-01" db="EMBL/GenBank/DDBJ databases">
        <title>Phytophthora aleatoria, a newly-described species from Pinus radiata is distinct from Phytophthora cactorum isolates based on comparative genomics.</title>
        <authorList>
            <person name="Mcdougal R."/>
            <person name="Panda P."/>
            <person name="Williams N."/>
            <person name="Studholme D.J."/>
        </authorList>
    </citation>
    <scope>NUCLEOTIDE SEQUENCE</scope>
    <source>
        <strain evidence="2">NZFS 4037</strain>
    </source>
</reference>
<name>A0A8J5IVP0_9STRA</name>
<organism evidence="2 3">
    <name type="scientific">Phytophthora aleatoria</name>
    <dbReference type="NCBI Taxonomy" id="2496075"/>
    <lineage>
        <taxon>Eukaryota</taxon>
        <taxon>Sar</taxon>
        <taxon>Stramenopiles</taxon>
        <taxon>Oomycota</taxon>
        <taxon>Peronosporomycetes</taxon>
        <taxon>Peronosporales</taxon>
        <taxon>Peronosporaceae</taxon>
        <taxon>Phytophthora</taxon>
    </lineage>
</organism>
<gene>
    <name evidence="2" type="ORF">JG688_00014290</name>
</gene>
<keyword evidence="3" id="KW-1185">Reference proteome</keyword>
<dbReference type="EMBL" id="JAENGY010001338">
    <property type="protein sequence ID" value="KAG6950154.1"/>
    <property type="molecule type" value="Genomic_DNA"/>
</dbReference>
<evidence type="ECO:0000313" key="2">
    <source>
        <dbReference type="EMBL" id="KAG6950154.1"/>
    </source>
</evidence>
<feature type="region of interest" description="Disordered" evidence="1">
    <location>
        <begin position="38"/>
        <end position="58"/>
    </location>
</feature>
<protein>
    <submittedName>
        <fullName evidence="2">Uncharacterized protein</fullName>
    </submittedName>
</protein>
<feature type="non-terminal residue" evidence="2">
    <location>
        <position position="1"/>
    </location>
</feature>
<evidence type="ECO:0000313" key="3">
    <source>
        <dbReference type="Proteomes" id="UP000709295"/>
    </source>
</evidence>
<sequence>EIHGLKFYHDVLQGSLQAVGPTRPRLFRGYGVVKSLKRARTDEPGHQHESNNGSEEGLEELMNQRRTWWTTKQSLGLDRVGMCCVECIFFCIIVC</sequence>
<accession>A0A8J5IVP0</accession>
<evidence type="ECO:0000256" key="1">
    <source>
        <dbReference type="SAM" id="MobiDB-lite"/>
    </source>
</evidence>
<dbReference type="AlphaFoldDB" id="A0A8J5IVP0"/>